<dbReference type="InterPro" id="IPR016040">
    <property type="entry name" value="NAD(P)-bd_dom"/>
</dbReference>
<dbReference type="OrthoDB" id="9402762at2759"/>
<dbReference type="InterPro" id="IPR036291">
    <property type="entry name" value="NAD(P)-bd_dom_sf"/>
</dbReference>
<dbReference type="Pfam" id="PF16363">
    <property type="entry name" value="GDP_Man_Dehyd"/>
    <property type="match status" value="1"/>
</dbReference>
<dbReference type="GO" id="GO:0033499">
    <property type="term" value="P:galactose catabolic process via UDP-galactose, Leloir pathway"/>
    <property type="evidence" value="ECO:0007669"/>
    <property type="project" value="TreeGrafter"/>
</dbReference>
<dbReference type="EC" id="5.1.3.2" evidence="4"/>
<accession>A0A814W0R6</accession>
<feature type="domain" description="NAD(P)-binding" evidence="7">
    <location>
        <begin position="14"/>
        <end position="111"/>
    </location>
</feature>
<sequence>MAATTGDSNKLQVLVPGDIGFIGSHCIIELINAGYEPIVVDNLSNFSIMCLQRVEQIVGCRIINYKIDCLDLEGLRDIFKKHSTYAIMNFAAWKSVDESVEKPVLYYKNNVAIVYGSPKYLSFDEKHPYIGDSITNPYGKSKYICEHILKDTTIAYPVRI</sequence>
<dbReference type="GO" id="GO:0003978">
    <property type="term" value="F:UDP-glucose 4-epimerase activity"/>
    <property type="evidence" value="ECO:0007669"/>
    <property type="project" value="UniProtKB-EC"/>
</dbReference>
<comment type="caution">
    <text evidence="8">The sequence shown here is derived from an EMBL/GenBank/DDBJ whole genome shotgun (WGS) entry which is preliminary data.</text>
</comment>
<evidence type="ECO:0000313" key="9">
    <source>
        <dbReference type="EMBL" id="CAF3770354.1"/>
    </source>
</evidence>
<proteinExistence type="predicted"/>
<evidence type="ECO:0000313" key="10">
    <source>
        <dbReference type="Proteomes" id="UP000663882"/>
    </source>
</evidence>
<name>A0A814W0R6_9BILA</name>
<dbReference type="Proteomes" id="UP000663823">
    <property type="component" value="Unassembled WGS sequence"/>
</dbReference>
<evidence type="ECO:0000256" key="1">
    <source>
        <dbReference type="ARBA" id="ARBA00000083"/>
    </source>
</evidence>
<dbReference type="SUPFAM" id="SSF51735">
    <property type="entry name" value="NAD(P)-binding Rossmann-fold domains"/>
    <property type="match status" value="1"/>
</dbReference>
<evidence type="ECO:0000256" key="2">
    <source>
        <dbReference type="ARBA" id="ARBA00001911"/>
    </source>
</evidence>
<dbReference type="AlphaFoldDB" id="A0A814W0R6"/>
<evidence type="ECO:0000256" key="4">
    <source>
        <dbReference type="ARBA" id="ARBA00013189"/>
    </source>
</evidence>
<comment type="cofactor">
    <cofactor evidence="2">
        <name>NAD(+)</name>
        <dbReference type="ChEBI" id="CHEBI:57540"/>
    </cofactor>
</comment>
<gene>
    <name evidence="9" type="ORF">OTI717_LOCUS16624</name>
    <name evidence="8" type="ORF">RFH988_LOCUS24422</name>
</gene>
<dbReference type="EMBL" id="CAJNOO010001781">
    <property type="protein sequence ID" value="CAF1197710.1"/>
    <property type="molecule type" value="Genomic_DNA"/>
</dbReference>
<protein>
    <recommendedName>
        <fullName evidence="4">UDP-glucose 4-epimerase</fullName>
        <ecNumber evidence="4">5.1.3.2</ecNumber>
    </recommendedName>
</protein>
<evidence type="ECO:0000256" key="5">
    <source>
        <dbReference type="ARBA" id="ARBA00023027"/>
    </source>
</evidence>
<dbReference type="Proteomes" id="UP000663882">
    <property type="component" value="Unassembled WGS sequence"/>
</dbReference>
<comment type="pathway">
    <text evidence="3">Carbohydrate metabolism; galactose metabolism.</text>
</comment>
<comment type="catalytic activity">
    <reaction evidence="1">
        <text>UDP-alpha-D-glucose = UDP-alpha-D-galactose</text>
        <dbReference type="Rhea" id="RHEA:22168"/>
        <dbReference type="ChEBI" id="CHEBI:58885"/>
        <dbReference type="ChEBI" id="CHEBI:66914"/>
        <dbReference type="EC" id="5.1.3.2"/>
    </reaction>
</comment>
<evidence type="ECO:0000259" key="7">
    <source>
        <dbReference type="Pfam" id="PF16363"/>
    </source>
</evidence>
<dbReference type="GO" id="GO:0005829">
    <property type="term" value="C:cytosol"/>
    <property type="evidence" value="ECO:0007669"/>
    <property type="project" value="TreeGrafter"/>
</dbReference>
<reference evidence="8" key="1">
    <citation type="submission" date="2021-02" db="EMBL/GenBank/DDBJ databases">
        <authorList>
            <person name="Nowell W R."/>
        </authorList>
    </citation>
    <scope>NUCLEOTIDE SEQUENCE</scope>
</reference>
<evidence type="ECO:0000256" key="6">
    <source>
        <dbReference type="ARBA" id="ARBA00023235"/>
    </source>
</evidence>
<evidence type="ECO:0000313" key="8">
    <source>
        <dbReference type="EMBL" id="CAF1197710.1"/>
    </source>
</evidence>
<dbReference type="PANTHER" id="PTHR43725">
    <property type="entry name" value="UDP-GLUCOSE 4-EPIMERASE"/>
    <property type="match status" value="1"/>
</dbReference>
<keyword evidence="5" id="KW-0520">NAD</keyword>
<organism evidence="8 10">
    <name type="scientific">Rotaria sordida</name>
    <dbReference type="NCBI Taxonomy" id="392033"/>
    <lineage>
        <taxon>Eukaryota</taxon>
        <taxon>Metazoa</taxon>
        <taxon>Spiralia</taxon>
        <taxon>Gnathifera</taxon>
        <taxon>Rotifera</taxon>
        <taxon>Eurotatoria</taxon>
        <taxon>Bdelloidea</taxon>
        <taxon>Philodinida</taxon>
        <taxon>Philodinidae</taxon>
        <taxon>Rotaria</taxon>
    </lineage>
</organism>
<evidence type="ECO:0000256" key="3">
    <source>
        <dbReference type="ARBA" id="ARBA00004947"/>
    </source>
</evidence>
<dbReference type="EMBL" id="CAJOAX010002095">
    <property type="protein sequence ID" value="CAF3770354.1"/>
    <property type="molecule type" value="Genomic_DNA"/>
</dbReference>
<dbReference type="Gene3D" id="3.40.50.720">
    <property type="entry name" value="NAD(P)-binding Rossmann-like Domain"/>
    <property type="match status" value="2"/>
</dbReference>
<dbReference type="PANTHER" id="PTHR43725:SF47">
    <property type="entry name" value="UDP-GLUCOSE 4-EPIMERASE"/>
    <property type="match status" value="1"/>
</dbReference>
<keyword evidence="6" id="KW-0413">Isomerase</keyword>